<evidence type="ECO:0000256" key="10">
    <source>
        <dbReference type="SAM" id="MobiDB-lite"/>
    </source>
</evidence>
<dbReference type="OrthoDB" id="2148490at2759"/>
<evidence type="ECO:0000256" key="8">
    <source>
        <dbReference type="ARBA" id="ARBA00023136"/>
    </source>
</evidence>
<feature type="compositionally biased region" description="Acidic residues" evidence="10">
    <location>
        <begin position="418"/>
        <end position="428"/>
    </location>
</feature>
<organism evidence="13 14">
    <name type="scientific">Massarina eburnea CBS 473.64</name>
    <dbReference type="NCBI Taxonomy" id="1395130"/>
    <lineage>
        <taxon>Eukaryota</taxon>
        <taxon>Fungi</taxon>
        <taxon>Dikarya</taxon>
        <taxon>Ascomycota</taxon>
        <taxon>Pezizomycotina</taxon>
        <taxon>Dothideomycetes</taxon>
        <taxon>Pleosporomycetidae</taxon>
        <taxon>Pleosporales</taxon>
        <taxon>Massarineae</taxon>
        <taxon>Massarinaceae</taxon>
        <taxon>Massarina</taxon>
    </lineage>
</organism>
<evidence type="ECO:0000256" key="2">
    <source>
        <dbReference type="ARBA" id="ARBA00009877"/>
    </source>
</evidence>
<evidence type="ECO:0000256" key="5">
    <source>
        <dbReference type="ARBA" id="ARBA00022946"/>
    </source>
</evidence>
<feature type="domain" description="Membrane insertase YidC/Oxa/ALB C-terminal" evidence="12">
    <location>
        <begin position="81"/>
        <end position="270"/>
    </location>
</feature>
<reference evidence="13" key="1">
    <citation type="journal article" date="2020" name="Stud. Mycol.">
        <title>101 Dothideomycetes genomes: a test case for predicting lifestyles and emergence of pathogens.</title>
        <authorList>
            <person name="Haridas S."/>
            <person name="Albert R."/>
            <person name="Binder M."/>
            <person name="Bloem J."/>
            <person name="Labutti K."/>
            <person name="Salamov A."/>
            <person name="Andreopoulos B."/>
            <person name="Baker S."/>
            <person name="Barry K."/>
            <person name="Bills G."/>
            <person name="Bluhm B."/>
            <person name="Cannon C."/>
            <person name="Castanera R."/>
            <person name="Culley D."/>
            <person name="Daum C."/>
            <person name="Ezra D."/>
            <person name="Gonzalez J."/>
            <person name="Henrissat B."/>
            <person name="Kuo A."/>
            <person name="Liang C."/>
            <person name="Lipzen A."/>
            <person name="Lutzoni F."/>
            <person name="Magnuson J."/>
            <person name="Mondo S."/>
            <person name="Nolan M."/>
            <person name="Ohm R."/>
            <person name="Pangilinan J."/>
            <person name="Park H.-J."/>
            <person name="Ramirez L."/>
            <person name="Alfaro M."/>
            <person name="Sun H."/>
            <person name="Tritt A."/>
            <person name="Yoshinaga Y."/>
            <person name="Zwiers L.-H."/>
            <person name="Turgeon B."/>
            <person name="Goodwin S."/>
            <person name="Spatafora J."/>
            <person name="Crous P."/>
            <person name="Grigoriev I."/>
        </authorList>
    </citation>
    <scope>NUCLEOTIDE SEQUENCE</scope>
    <source>
        <strain evidence="13">CBS 473.64</strain>
    </source>
</reference>
<keyword evidence="8 11" id="KW-0472">Membrane</keyword>
<feature type="compositionally biased region" description="Low complexity" evidence="10">
    <location>
        <begin position="330"/>
        <end position="340"/>
    </location>
</feature>
<feature type="transmembrane region" description="Helical" evidence="11">
    <location>
        <begin position="242"/>
        <end position="265"/>
    </location>
</feature>
<gene>
    <name evidence="13" type="ORF">P280DRAFT_388297</name>
</gene>
<keyword evidence="3 9" id="KW-0812">Transmembrane</keyword>
<evidence type="ECO:0000256" key="9">
    <source>
        <dbReference type="RuleBase" id="RU003945"/>
    </source>
</evidence>
<dbReference type="GO" id="GO:0005743">
    <property type="term" value="C:mitochondrial inner membrane"/>
    <property type="evidence" value="ECO:0007669"/>
    <property type="project" value="UniProtKB-SubCell"/>
</dbReference>
<evidence type="ECO:0000256" key="1">
    <source>
        <dbReference type="ARBA" id="ARBA00004448"/>
    </source>
</evidence>
<feature type="compositionally biased region" description="Pro residues" evidence="10">
    <location>
        <begin position="341"/>
        <end position="359"/>
    </location>
</feature>
<feature type="transmembrane region" description="Helical" evidence="11">
    <location>
        <begin position="79"/>
        <end position="100"/>
    </location>
</feature>
<proteinExistence type="inferred from homology"/>
<dbReference type="PANTHER" id="PTHR12428:SF66">
    <property type="entry name" value="MITOCHONDRIAL INNER MEMBRANE PROTEIN OXA1L"/>
    <property type="match status" value="1"/>
</dbReference>
<dbReference type="Pfam" id="PF02096">
    <property type="entry name" value="60KD_IMP"/>
    <property type="match status" value="1"/>
</dbReference>
<dbReference type="EMBL" id="MU006776">
    <property type="protein sequence ID" value="KAF2646924.1"/>
    <property type="molecule type" value="Genomic_DNA"/>
</dbReference>
<evidence type="ECO:0000256" key="4">
    <source>
        <dbReference type="ARBA" id="ARBA00022792"/>
    </source>
</evidence>
<evidence type="ECO:0000313" key="14">
    <source>
        <dbReference type="Proteomes" id="UP000799753"/>
    </source>
</evidence>
<comment type="similarity">
    <text evidence="2 9">Belongs to the OXA1/ALB3/YidC family.</text>
</comment>
<keyword evidence="14" id="KW-1185">Reference proteome</keyword>
<dbReference type="GO" id="GO:0032977">
    <property type="term" value="F:membrane insertase activity"/>
    <property type="evidence" value="ECO:0007669"/>
    <property type="project" value="InterPro"/>
</dbReference>
<evidence type="ECO:0000259" key="12">
    <source>
        <dbReference type="Pfam" id="PF02096"/>
    </source>
</evidence>
<dbReference type="AlphaFoldDB" id="A0A6A6SL66"/>
<keyword evidence="4" id="KW-0999">Mitochondrion inner membrane</keyword>
<dbReference type="CDD" id="cd20069">
    <property type="entry name" value="5TM_Oxa1-like"/>
    <property type="match status" value="1"/>
</dbReference>
<feature type="transmembrane region" description="Helical" evidence="11">
    <location>
        <begin position="204"/>
        <end position="222"/>
    </location>
</feature>
<dbReference type="InterPro" id="IPR028055">
    <property type="entry name" value="YidC/Oxa/ALB_C"/>
</dbReference>
<evidence type="ECO:0000256" key="7">
    <source>
        <dbReference type="ARBA" id="ARBA00023128"/>
    </source>
</evidence>
<evidence type="ECO:0000256" key="3">
    <source>
        <dbReference type="ARBA" id="ARBA00022692"/>
    </source>
</evidence>
<keyword evidence="6 11" id="KW-1133">Transmembrane helix</keyword>
<feature type="region of interest" description="Disordered" evidence="10">
    <location>
        <begin position="319"/>
        <end position="436"/>
    </location>
</feature>
<dbReference type="GO" id="GO:0032979">
    <property type="term" value="P:protein insertion into mitochondrial inner membrane from matrix"/>
    <property type="evidence" value="ECO:0007669"/>
    <property type="project" value="TreeGrafter"/>
</dbReference>
<evidence type="ECO:0000256" key="11">
    <source>
        <dbReference type="SAM" id="Phobius"/>
    </source>
</evidence>
<evidence type="ECO:0000313" key="13">
    <source>
        <dbReference type="EMBL" id="KAF2646924.1"/>
    </source>
</evidence>
<dbReference type="Proteomes" id="UP000799753">
    <property type="component" value="Unassembled WGS sequence"/>
</dbReference>
<name>A0A6A6SL66_9PLEO</name>
<dbReference type="InterPro" id="IPR001708">
    <property type="entry name" value="YidC/ALB3/OXA1/COX18"/>
</dbReference>
<evidence type="ECO:0000256" key="6">
    <source>
        <dbReference type="ARBA" id="ARBA00022989"/>
    </source>
</evidence>
<feature type="compositionally biased region" description="Basic and acidic residues" evidence="10">
    <location>
        <begin position="464"/>
        <end position="487"/>
    </location>
</feature>
<protein>
    <recommendedName>
        <fullName evidence="12">Membrane insertase YidC/Oxa/ALB C-terminal domain-containing protein</fullName>
    </recommendedName>
</protein>
<sequence length="493" mass="54264">MAPAGIDKAAAVNEYSDTQSVEELLNLDPTPALDTTPLVDISQPISYWGNLKDLGLDYGWGTSAFFENMMEISYLNLEMGWVGSIATSAIILRTILFFGFQIRGSDSLAKLASMKPILQPLMDQMEEAKRRGDDEKVQTLKLRQQTIMKEVGTDLVAQLGTPIVGMATGFGAFRCLRGMAELPVPGMSTESFLWINDLTISDPYMILPLMTGAMMFGVMKLGGETGMTNATTMSSMQKNLQIVVPCVMAGVTTFQPAAVQIYFFLSSFMAGSTAHMLRQNAVRRFLKIRILPTPASDQFFQKVVKGEIKLDAVKGNDGKIRYQAPNAPLSNQAPSSKPSSSKPPPSVKPASPPSPPPPRQSKSSNPQPHTPIKQSRGIGTLKTGTRLPTHISNIPFSSPPVDPATAPAKPESQGQDRDNDDVESDAELLSEGGARAKWEWIKRKTGRAGSWVREKLDFDKRDADVRKAEEKRKRQEGARRRYEDEKRRRLTGR</sequence>
<comment type="subcellular location">
    <subcellularLocation>
        <location evidence="9">Membrane</location>
        <topology evidence="9">Multi-pass membrane protein</topology>
    </subcellularLocation>
    <subcellularLocation>
        <location evidence="1">Mitochondrion inner membrane</location>
        <topology evidence="1">Multi-pass membrane protein</topology>
    </subcellularLocation>
</comment>
<feature type="region of interest" description="Disordered" evidence="10">
    <location>
        <begin position="464"/>
        <end position="493"/>
    </location>
</feature>
<keyword evidence="5" id="KW-0809">Transit peptide</keyword>
<keyword evidence="7" id="KW-0496">Mitochondrion</keyword>
<accession>A0A6A6SL66</accession>
<dbReference type="PANTHER" id="PTHR12428">
    <property type="entry name" value="OXA1"/>
    <property type="match status" value="1"/>
</dbReference>